<protein>
    <submittedName>
        <fullName evidence="1">Uncharacterized protein</fullName>
    </submittedName>
</protein>
<dbReference type="EMBL" id="JOMM01000137">
    <property type="protein sequence ID" value="OUI79535.1"/>
    <property type="molecule type" value="Genomic_DNA"/>
</dbReference>
<evidence type="ECO:0000313" key="2">
    <source>
        <dbReference type="Proteomes" id="UP000194565"/>
    </source>
</evidence>
<sequence length="59" mass="6710">MDGVFVGSLIQDCKRCEQRFYAVHDAVKSFHNHILDRSGTLSRQIAQQFRRARASSASL</sequence>
<proteinExistence type="predicted"/>
<evidence type="ECO:0000313" key="1">
    <source>
        <dbReference type="EMBL" id="OUI79535.1"/>
    </source>
</evidence>
<accession>A0A251ZXY8</accession>
<gene>
    <name evidence="1" type="ORF">HC62_03060</name>
</gene>
<dbReference type="AlphaFoldDB" id="A0A251ZXY8"/>
<dbReference type="Proteomes" id="UP000194565">
    <property type="component" value="Unassembled WGS sequence"/>
</dbReference>
<reference evidence="1 2" key="1">
    <citation type="submission" date="2014-06" db="EMBL/GenBank/DDBJ databases">
        <authorList>
            <person name="Ju J."/>
            <person name="Zhang J."/>
        </authorList>
    </citation>
    <scope>NUCLEOTIDE SEQUENCE [LARGE SCALE GENOMIC DNA]</scope>
    <source>
        <strain evidence="1">DmW_042</strain>
    </source>
</reference>
<organism evidence="1 2">
    <name type="scientific">Acetobacter tropicalis</name>
    <dbReference type="NCBI Taxonomy" id="104102"/>
    <lineage>
        <taxon>Bacteria</taxon>
        <taxon>Pseudomonadati</taxon>
        <taxon>Pseudomonadota</taxon>
        <taxon>Alphaproteobacteria</taxon>
        <taxon>Acetobacterales</taxon>
        <taxon>Acetobacteraceae</taxon>
        <taxon>Acetobacter</taxon>
    </lineage>
</organism>
<name>A0A251ZXY8_9PROT</name>
<comment type="caution">
    <text evidence="1">The sequence shown here is derived from an EMBL/GenBank/DDBJ whole genome shotgun (WGS) entry which is preliminary data.</text>
</comment>